<feature type="domain" description="Blue (type 1) copper" evidence="4">
    <location>
        <begin position="137"/>
        <end position="213"/>
    </location>
</feature>
<feature type="transmembrane region" description="Helical" evidence="3">
    <location>
        <begin position="12"/>
        <end position="33"/>
    </location>
</feature>
<evidence type="ECO:0000256" key="1">
    <source>
        <dbReference type="ARBA" id="ARBA00022723"/>
    </source>
</evidence>
<gene>
    <name evidence="5" type="ORF">LCGC14_2303510</name>
</gene>
<keyword evidence="2" id="KW-0186">Copper</keyword>
<dbReference type="SUPFAM" id="SSF49503">
    <property type="entry name" value="Cupredoxins"/>
    <property type="match status" value="1"/>
</dbReference>
<reference evidence="5" key="1">
    <citation type="journal article" date="2015" name="Nature">
        <title>Complex archaea that bridge the gap between prokaryotes and eukaryotes.</title>
        <authorList>
            <person name="Spang A."/>
            <person name="Saw J.H."/>
            <person name="Jorgensen S.L."/>
            <person name="Zaremba-Niedzwiedzka K."/>
            <person name="Martijn J."/>
            <person name="Lind A.E."/>
            <person name="van Eijk R."/>
            <person name="Schleper C."/>
            <person name="Guy L."/>
            <person name="Ettema T.J."/>
        </authorList>
    </citation>
    <scope>NUCLEOTIDE SEQUENCE</scope>
</reference>
<dbReference type="InterPro" id="IPR008972">
    <property type="entry name" value="Cupredoxin"/>
</dbReference>
<dbReference type="Pfam" id="PF00127">
    <property type="entry name" value="Copper-bind"/>
    <property type="match status" value="1"/>
</dbReference>
<dbReference type="Gene3D" id="2.60.40.420">
    <property type="entry name" value="Cupredoxins - blue copper proteins"/>
    <property type="match status" value="1"/>
</dbReference>
<dbReference type="PANTHER" id="PTHR36507:SF1">
    <property type="entry name" value="BLL1555 PROTEIN"/>
    <property type="match status" value="1"/>
</dbReference>
<proteinExistence type="predicted"/>
<sequence>MPKKKPDSAMRLEIWIIGVMIFLTVGILGLIAASPDDVSVPKSTRTVEISETISVTEPTSSAVPAPGFEDVPEMIVREKPVAEEFSVELKQSIFVEEFEAEPIPSEVSEEQPMLPATVEINVAEGSGVPGCDETNECFIPYEVSIAVGGEVIWSNVDSAAHTVTSGNPSDEPGGVFDSSLFMAGTTFSHTFDEAGTYEYFCMVHPWMRGIIQVS</sequence>
<dbReference type="GO" id="GO:0009055">
    <property type="term" value="F:electron transfer activity"/>
    <property type="evidence" value="ECO:0007669"/>
    <property type="project" value="InterPro"/>
</dbReference>
<accession>A0A0F9DA80</accession>
<dbReference type="InterPro" id="IPR000923">
    <property type="entry name" value="BlueCu_1"/>
</dbReference>
<organism evidence="5">
    <name type="scientific">marine sediment metagenome</name>
    <dbReference type="NCBI Taxonomy" id="412755"/>
    <lineage>
        <taxon>unclassified sequences</taxon>
        <taxon>metagenomes</taxon>
        <taxon>ecological metagenomes</taxon>
    </lineage>
</organism>
<evidence type="ECO:0000256" key="3">
    <source>
        <dbReference type="SAM" id="Phobius"/>
    </source>
</evidence>
<dbReference type="GO" id="GO:0005507">
    <property type="term" value="F:copper ion binding"/>
    <property type="evidence" value="ECO:0007669"/>
    <property type="project" value="InterPro"/>
</dbReference>
<keyword evidence="3" id="KW-0812">Transmembrane</keyword>
<name>A0A0F9DA80_9ZZZZ</name>
<comment type="caution">
    <text evidence="5">The sequence shown here is derived from an EMBL/GenBank/DDBJ whole genome shotgun (WGS) entry which is preliminary data.</text>
</comment>
<evidence type="ECO:0000256" key="2">
    <source>
        <dbReference type="ARBA" id="ARBA00023008"/>
    </source>
</evidence>
<evidence type="ECO:0000259" key="4">
    <source>
        <dbReference type="Pfam" id="PF00127"/>
    </source>
</evidence>
<dbReference type="PANTHER" id="PTHR36507">
    <property type="entry name" value="BLL1555 PROTEIN"/>
    <property type="match status" value="1"/>
</dbReference>
<keyword evidence="1" id="KW-0479">Metal-binding</keyword>
<dbReference type="AlphaFoldDB" id="A0A0F9DA80"/>
<protein>
    <recommendedName>
        <fullName evidence="4">Blue (type 1) copper domain-containing protein</fullName>
    </recommendedName>
</protein>
<evidence type="ECO:0000313" key="5">
    <source>
        <dbReference type="EMBL" id="KKL50636.1"/>
    </source>
</evidence>
<dbReference type="EMBL" id="LAZR01032529">
    <property type="protein sequence ID" value="KKL50636.1"/>
    <property type="molecule type" value="Genomic_DNA"/>
</dbReference>
<dbReference type="InterPro" id="IPR052721">
    <property type="entry name" value="ET_Amicyanin"/>
</dbReference>
<keyword evidence="3" id="KW-1133">Transmembrane helix</keyword>
<keyword evidence="3" id="KW-0472">Membrane</keyword>